<gene>
    <name evidence="3" type="ORF">V865_003730</name>
</gene>
<dbReference type="KEGG" id="ker:91102533"/>
<reference evidence="3 4" key="1">
    <citation type="submission" date="2024-01" db="EMBL/GenBank/DDBJ databases">
        <title>Comparative genomics of Cryptococcus and Kwoniella reveals pathogenesis evolution and contrasting modes of karyotype evolution via chromosome fusion or intercentromeric recombination.</title>
        <authorList>
            <person name="Coelho M.A."/>
            <person name="David-Palma M."/>
            <person name="Shea T."/>
            <person name="Bowers K."/>
            <person name="McGinley-Smith S."/>
            <person name="Mohammad A.W."/>
            <person name="Gnirke A."/>
            <person name="Yurkov A.M."/>
            <person name="Nowrousian M."/>
            <person name="Sun S."/>
            <person name="Cuomo C.A."/>
            <person name="Heitman J."/>
        </authorList>
    </citation>
    <scope>NUCLEOTIDE SEQUENCE [LARGE SCALE GENOMIC DNA]</scope>
    <source>
        <strain evidence="3 4">PYCC6329</strain>
    </source>
</reference>
<feature type="transmembrane region" description="Helical" evidence="2">
    <location>
        <begin position="210"/>
        <end position="231"/>
    </location>
</feature>
<evidence type="ECO:0000256" key="2">
    <source>
        <dbReference type="SAM" id="Phobius"/>
    </source>
</evidence>
<feature type="region of interest" description="Disordered" evidence="1">
    <location>
        <begin position="240"/>
        <end position="261"/>
    </location>
</feature>
<dbReference type="EMBL" id="CP144089">
    <property type="protein sequence ID" value="WWD05649.1"/>
    <property type="molecule type" value="Genomic_DNA"/>
</dbReference>
<keyword evidence="2" id="KW-1133">Transmembrane helix</keyword>
<evidence type="ECO:0000313" key="4">
    <source>
        <dbReference type="Proteomes" id="UP001358614"/>
    </source>
</evidence>
<evidence type="ECO:0008006" key="5">
    <source>
        <dbReference type="Google" id="ProtNLM"/>
    </source>
</evidence>
<dbReference type="Proteomes" id="UP001358614">
    <property type="component" value="Chromosome 1"/>
</dbReference>
<proteinExistence type="predicted"/>
<dbReference type="Gene3D" id="1.20.140.150">
    <property type="match status" value="1"/>
</dbReference>
<keyword evidence="2" id="KW-0812">Transmembrane</keyword>
<keyword evidence="2" id="KW-0472">Membrane</keyword>
<protein>
    <recommendedName>
        <fullName evidence="5">Integral membrane protein</fullName>
    </recommendedName>
</protein>
<sequence>MTEPENRNKNLPDKVTEKIDETVISDGKWKRRFGFIGIFTLILITLTLQSLVSLSTAIIHPLDLIHAKLVPGKGDGIPRRISVGGSGGCMWFDDLSGPPAKCIMGIHFHPDPEILSLSEETDTILWAMSARIGVWRISNFLATGLVACGLISFVLAIRFRRLRILTSAIFYPATIVTWAALICNITYLIIVQRNVRSSRPRFHAELGSVIWLWVASTVLVSVTACLIVWVFESDESESPETVEEVKEENRQPRRTINDNVV</sequence>
<accession>A0AAX4KHX0</accession>
<feature type="transmembrane region" description="Helical" evidence="2">
    <location>
        <begin position="169"/>
        <end position="190"/>
    </location>
</feature>
<feature type="transmembrane region" description="Helical" evidence="2">
    <location>
        <begin position="33"/>
        <end position="59"/>
    </location>
</feature>
<organism evidence="3 4">
    <name type="scientific">Kwoniella europaea PYCC6329</name>
    <dbReference type="NCBI Taxonomy" id="1423913"/>
    <lineage>
        <taxon>Eukaryota</taxon>
        <taxon>Fungi</taxon>
        <taxon>Dikarya</taxon>
        <taxon>Basidiomycota</taxon>
        <taxon>Agaricomycotina</taxon>
        <taxon>Tremellomycetes</taxon>
        <taxon>Tremellales</taxon>
        <taxon>Cryptococcaceae</taxon>
        <taxon>Kwoniella</taxon>
    </lineage>
</organism>
<evidence type="ECO:0000313" key="3">
    <source>
        <dbReference type="EMBL" id="WWD05649.1"/>
    </source>
</evidence>
<evidence type="ECO:0000256" key="1">
    <source>
        <dbReference type="SAM" id="MobiDB-lite"/>
    </source>
</evidence>
<feature type="transmembrane region" description="Helical" evidence="2">
    <location>
        <begin position="137"/>
        <end position="157"/>
    </location>
</feature>
<dbReference type="GeneID" id="91102533"/>
<keyword evidence="4" id="KW-1185">Reference proteome</keyword>
<dbReference type="RefSeq" id="XP_066083616.1">
    <property type="nucleotide sequence ID" value="XM_066227519.1"/>
</dbReference>
<name>A0AAX4KHX0_9TREE</name>
<dbReference type="AlphaFoldDB" id="A0AAX4KHX0"/>